<organism evidence="1 2">
    <name type="scientific">Thermaurantimonas aggregans</name>
    <dbReference type="NCBI Taxonomy" id="2173829"/>
    <lineage>
        <taxon>Bacteria</taxon>
        <taxon>Pseudomonadati</taxon>
        <taxon>Bacteroidota</taxon>
        <taxon>Flavobacteriia</taxon>
        <taxon>Flavobacteriales</taxon>
        <taxon>Schleiferiaceae</taxon>
        <taxon>Thermaurantimonas</taxon>
    </lineage>
</organism>
<dbReference type="OrthoDB" id="1492850at2"/>
<dbReference type="AlphaFoldDB" id="A0A401XNW8"/>
<name>A0A401XNW8_9FLAO</name>
<reference evidence="1 2" key="1">
    <citation type="submission" date="2018-11" db="EMBL/GenBank/DDBJ databases">
        <title>Schleiferia aggregans sp. nov., a moderately thermophilic heterotrophic bacterium isolated from microbial mats at a terrestrial hot spring.</title>
        <authorList>
            <person name="Iino T."/>
            <person name="Ohkuma M."/>
            <person name="Haruta S."/>
        </authorList>
    </citation>
    <scope>NUCLEOTIDE SEQUENCE [LARGE SCALE GENOMIC DNA]</scope>
    <source>
        <strain evidence="1 2">LA</strain>
    </source>
</reference>
<dbReference type="EMBL" id="BHZE01000036">
    <property type="protein sequence ID" value="GCD78716.1"/>
    <property type="molecule type" value="Genomic_DNA"/>
</dbReference>
<protein>
    <submittedName>
        <fullName evidence="1">Uncharacterized protein</fullName>
    </submittedName>
</protein>
<dbReference type="Proteomes" id="UP000286715">
    <property type="component" value="Unassembled WGS sequence"/>
</dbReference>
<evidence type="ECO:0000313" key="2">
    <source>
        <dbReference type="Proteomes" id="UP000286715"/>
    </source>
</evidence>
<dbReference type="RefSeq" id="WP_124398770.1">
    <property type="nucleotide sequence ID" value="NZ_BHZE01000036.1"/>
</dbReference>
<accession>A0A401XNW8</accession>
<proteinExistence type="predicted"/>
<evidence type="ECO:0000313" key="1">
    <source>
        <dbReference type="EMBL" id="GCD78716.1"/>
    </source>
</evidence>
<keyword evidence="2" id="KW-1185">Reference proteome</keyword>
<comment type="caution">
    <text evidence="1">The sequence shown here is derived from an EMBL/GenBank/DDBJ whole genome shotgun (WGS) entry which is preliminary data.</text>
</comment>
<sequence length="736" mass="83597">MASWQNFILFMLSMAVVSSCQVTERVLKQNKELSTIEVTDTVGTLYPTPLTTASDGFIEIKGIVAKPYRYKNNEYVEKVIRVKGNNRYKLGAMMLGAAGITAGLTMISQEASQNNPFPIYLLAGSALTFGAGLGGLYIDTTHYHRLSSDYYYSADSIPARLTAFALQLNNGSKVQTRFDSSGVFRTNVFEMFNVYPSYNHLPFDTLKFHYGATVTNVPVRFYTKHVLLTTQDVAVYSQPNASDVPIHVVEPGIFFIEGAFQNENFAEVLISGSSYFVEKKHLTPVYTNEYHYSINLPDINQFVATYLKNSALKYLRRLEVETEDQYKVRLQRFDAQKNSWLRQALDAYAQWMRDRFLFAKIKLIEYDADNQLYLIEVEGFGHFPVRVSRSMVTSFKEEAGKIAFGSIKLNYRRDALEVEEISILNTVLQTQFSYEERMRRMNRGSKLWDKTLINIPQLRREIIAEFFAKTMYDFYSNEDEFHLPVGKAPYSNVKAVFIENTQYKYLPTTGTVLSNVSVLRQLAIQSLGITPENIISESNTTKADIQRIFGKPQRWIGQLPKVNTASDAFLLFYINGIAYIDSAQPRLYLLPVDGHPSYISLTGVALDELIQSAQALGYKKMVFLLDVSFLAGNDTSIPNLVKNAHDNVAVIFTTTPGQTAHIHPRTLLSLFLHRFVKELSAIDSNEISIGQIYDRLCCGERSVNSIAQEYYKAFQNPLLQGNRDLIIFKSIHESQN</sequence>
<gene>
    <name evidence="1" type="ORF">JCM31826_21980</name>
</gene>